<gene>
    <name evidence="1" type="ORF">AE618_21055</name>
</gene>
<comment type="caution">
    <text evidence="1">The sequence shown here is derived from an EMBL/GenBank/DDBJ whole genome shotgun (WGS) entry which is preliminary data.</text>
</comment>
<name>A0A0N0MAC1_9HYPH</name>
<dbReference type="PATRIC" id="fig|1526658.3.peg.1885"/>
<reference evidence="1 2" key="1">
    <citation type="submission" date="2015-07" db="EMBL/GenBank/DDBJ databases">
        <title>Whole genome sequencing of Bosea vaviloviae isolated from cave pool.</title>
        <authorList>
            <person name="Tan N.E.H."/>
            <person name="Lee Y.P."/>
            <person name="Gan H.M."/>
            <person name="Barton H."/>
            <person name="Savka M.A."/>
        </authorList>
    </citation>
    <scope>NUCLEOTIDE SEQUENCE [LARGE SCALE GENOMIC DNA]</scope>
    <source>
        <strain evidence="1 2">SD260</strain>
    </source>
</reference>
<dbReference type="AlphaFoldDB" id="A0A0N0MAC1"/>
<evidence type="ECO:0000313" key="1">
    <source>
        <dbReference type="EMBL" id="KPH78301.1"/>
    </source>
</evidence>
<dbReference type="EMBL" id="LGSZ01000054">
    <property type="protein sequence ID" value="KPH78301.1"/>
    <property type="molecule type" value="Genomic_DNA"/>
</dbReference>
<organism evidence="1 2">
    <name type="scientific">Bosea vaviloviae</name>
    <dbReference type="NCBI Taxonomy" id="1526658"/>
    <lineage>
        <taxon>Bacteria</taxon>
        <taxon>Pseudomonadati</taxon>
        <taxon>Pseudomonadota</taxon>
        <taxon>Alphaproteobacteria</taxon>
        <taxon>Hyphomicrobiales</taxon>
        <taxon>Boseaceae</taxon>
        <taxon>Bosea</taxon>
    </lineage>
</organism>
<protein>
    <submittedName>
        <fullName evidence="1">Uncharacterized protein</fullName>
    </submittedName>
</protein>
<sequence>MAPAVIMAADALSGYIQGLLDGIEIKQTAYALDRESRRGALNRCLTKAVGQQSNEVEEESRLAA</sequence>
<proteinExistence type="predicted"/>
<evidence type="ECO:0000313" key="2">
    <source>
        <dbReference type="Proteomes" id="UP000037822"/>
    </source>
</evidence>
<dbReference type="Proteomes" id="UP000037822">
    <property type="component" value="Unassembled WGS sequence"/>
</dbReference>
<keyword evidence="2" id="KW-1185">Reference proteome</keyword>
<accession>A0A0N0MAC1</accession>